<dbReference type="AlphaFoldDB" id="A0A0C3GAW0"/>
<feature type="transmembrane region" description="Helical" evidence="6">
    <location>
        <begin position="394"/>
        <end position="417"/>
    </location>
</feature>
<reference evidence="9" key="2">
    <citation type="submission" date="2015-01" db="EMBL/GenBank/DDBJ databases">
        <title>Evolutionary Origins and Diversification of the Mycorrhizal Mutualists.</title>
        <authorList>
            <consortium name="DOE Joint Genome Institute"/>
            <consortium name="Mycorrhizal Genomics Consortium"/>
            <person name="Kohler A."/>
            <person name="Kuo A."/>
            <person name="Nagy L.G."/>
            <person name="Floudas D."/>
            <person name="Copeland A."/>
            <person name="Barry K.W."/>
            <person name="Cichocki N."/>
            <person name="Veneault-Fourrey C."/>
            <person name="LaButti K."/>
            <person name="Lindquist E.A."/>
            <person name="Lipzen A."/>
            <person name="Lundell T."/>
            <person name="Morin E."/>
            <person name="Murat C."/>
            <person name="Riley R."/>
            <person name="Ohm R."/>
            <person name="Sun H."/>
            <person name="Tunlid A."/>
            <person name="Henrissat B."/>
            <person name="Grigoriev I.V."/>
            <person name="Hibbett D.S."/>
            <person name="Martin F."/>
        </authorList>
    </citation>
    <scope>NUCLEOTIDE SEQUENCE [LARGE SCALE GENOMIC DNA]</scope>
    <source>
        <strain evidence="9">F 1598</strain>
    </source>
</reference>
<feature type="transmembrane region" description="Helical" evidence="6">
    <location>
        <begin position="205"/>
        <end position="226"/>
    </location>
</feature>
<feature type="compositionally biased region" description="Basic and acidic residues" evidence="5">
    <location>
        <begin position="36"/>
        <end position="48"/>
    </location>
</feature>
<feature type="transmembrane region" description="Helical" evidence="6">
    <location>
        <begin position="589"/>
        <end position="607"/>
    </location>
</feature>
<dbReference type="Proteomes" id="UP000054166">
    <property type="component" value="Unassembled WGS sequence"/>
</dbReference>
<keyword evidence="9" id="KW-1185">Reference proteome</keyword>
<evidence type="ECO:0000259" key="7">
    <source>
        <dbReference type="PROSITE" id="PS50850"/>
    </source>
</evidence>
<feature type="region of interest" description="Disordered" evidence="5">
    <location>
        <begin position="1"/>
        <end position="20"/>
    </location>
</feature>
<feature type="transmembrane region" description="Helical" evidence="6">
    <location>
        <begin position="79"/>
        <end position="104"/>
    </location>
</feature>
<dbReference type="PROSITE" id="PS50850">
    <property type="entry name" value="MFS"/>
    <property type="match status" value="1"/>
</dbReference>
<feature type="transmembrane region" description="Helical" evidence="6">
    <location>
        <begin position="116"/>
        <end position="134"/>
    </location>
</feature>
<dbReference type="HOGENOM" id="CLU_000960_22_1_1"/>
<proteinExistence type="predicted"/>
<dbReference type="SUPFAM" id="SSF103473">
    <property type="entry name" value="MFS general substrate transporter"/>
    <property type="match status" value="1"/>
</dbReference>
<evidence type="ECO:0000256" key="6">
    <source>
        <dbReference type="SAM" id="Phobius"/>
    </source>
</evidence>
<dbReference type="GO" id="GO:0022857">
    <property type="term" value="F:transmembrane transporter activity"/>
    <property type="evidence" value="ECO:0007669"/>
    <property type="project" value="InterPro"/>
</dbReference>
<feature type="transmembrane region" description="Helical" evidence="6">
    <location>
        <begin position="519"/>
        <end position="541"/>
    </location>
</feature>
<gene>
    <name evidence="8" type="ORF">PILCRDRAFT_3038</name>
</gene>
<feature type="transmembrane region" description="Helical" evidence="6">
    <location>
        <begin position="172"/>
        <end position="193"/>
    </location>
</feature>
<feature type="transmembrane region" description="Helical" evidence="6">
    <location>
        <begin position="486"/>
        <end position="507"/>
    </location>
</feature>
<sequence>MLVPVMISQPPASTKEDPTLVGGVDKSSLILESFERRDSPCSEKRQLEPGEPGRSSEIALEETAAPAPDESKILHGRRLFAAFVAMLLSVLLIALDQTIIAPALPVIASRFDALDQISWIASAYFLTQTAFLLIYGSLLTIFDRKYVYMASVTWFEIGSLFCGVAPSVKFLIFGRAVAGIGAAGIFVSVLSIIGEITRLGDRPKLLGSFGAVFGFSSVLGPLLGGAFTDHVTWRWCFYINLPVGAISLVAIWFIVPSAGQLELNPAQIERAEAKFRRYTSGKWIPSSESFVFKLGLIDYVGAVLLLGLVTCLLLAIQWGGDKYAWKSSIVIGLLCGFVGIAMVFVVWEWKFTSGRGILPLRFFKNRTQVGACISACFVFWSMLGVIYYRKFVVSAVQFLTGVASAAPLAVPLLFQAVKHHSATRSGIDILPFMLAIVFSAAASGLTISLSGNYWNILVFGPWLRCVGAGLLYTLHERSPSAKYIGYQILFGLGVGMVMQTPVIAIQSNVNPEDLPQTTALVSFAQLLGGVLGIAVCGTVFANELSSGLKKYAPEAPFKLVRDSVEAIYTLPVEQRAGVIHAYVLAVDKVFLVAVVCGALGSLGALLVRNKNIKGRALGGVAD</sequence>
<keyword evidence="2 6" id="KW-0812">Transmembrane</keyword>
<accession>A0A0C3GAW0</accession>
<protein>
    <recommendedName>
        <fullName evidence="7">Major facilitator superfamily (MFS) profile domain-containing protein</fullName>
    </recommendedName>
</protein>
<evidence type="ECO:0000313" key="9">
    <source>
        <dbReference type="Proteomes" id="UP000054166"/>
    </source>
</evidence>
<feature type="transmembrane region" description="Helical" evidence="6">
    <location>
        <begin position="453"/>
        <end position="474"/>
    </location>
</feature>
<dbReference type="GO" id="GO:0005886">
    <property type="term" value="C:plasma membrane"/>
    <property type="evidence" value="ECO:0007669"/>
    <property type="project" value="TreeGrafter"/>
</dbReference>
<keyword evidence="3 6" id="KW-1133">Transmembrane helix</keyword>
<feature type="transmembrane region" description="Helical" evidence="6">
    <location>
        <begin position="296"/>
        <end position="316"/>
    </location>
</feature>
<dbReference type="STRING" id="765440.A0A0C3GAW0"/>
<dbReference type="InterPro" id="IPR020846">
    <property type="entry name" value="MFS_dom"/>
</dbReference>
<feature type="domain" description="Major facilitator superfamily (MFS) profile" evidence="7">
    <location>
        <begin position="82"/>
        <end position="612"/>
    </location>
</feature>
<dbReference type="InterPro" id="IPR001958">
    <property type="entry name" value="Tet-R_TetA/multi-R_MdtG-like"/>
</dbReference>
<feature type="transmembrane region" description="Helical" evidence="6">
    <location>
        <begin position="232"/>
        <end position="255"/>
    </location>
</feature>
<feature type="region of interest" description="Disordered" evidence="5">
    <location>
        <begin position="36"/>
        <end position="58"/>
    </location>
</feature>
<dbReference type="EMBL" id="KN832976">
    <property type="protein sequence ID" value="KIM88869.1"/>
    <property type="molecule type" value="Genomic_DNA"/>
</dbReference>
<organism evidence="8 9">
    <name type="scientific">Piloderma croceum (strain F 1598)</name>
    <dbReference type="NCBI Taxonomy" id="765440"/>
    <lineage>
        <taxon>Eukaryota</taxon>
        <taxon>Fungi</taxon>
        <taxon>Dikarya</taxon>
        <taxon>Basidiomycota</taxon>
        <taxon>Agaricomycotina</taxon>
        <taxon>Agaricomycetes</taxon>
        <taxon>Agaricomycetidae</taxon>
        <taxon>Atheliales</taxon>
        <taxon>Atheliaceae</taxon>
        <taxon>Piloderma</taxon>
    </lineage>
</organism>
<dbReference type="PRINTS" id="PR01035">
    <property type="entry name" value="TCRTETA"/>
</dbReference>
<evidence type="ECO:0000256" key="2">
    <source>
        <dbReference type="ARBA" id="ARBA00022692"/>
    </source>
</evidence>
<dbReference type="InParanoid" id="A0A0C3GAW0"/>
<dbReference type="CDD" id="cd17502">
    <property type="entry name" value="MFS_Azr1_MDR_like"/>
    <property type="match status" value="1"/>
</dbReference>
<evidence type="ECO:0000256" key="4">
    <source>
        <dbReference type="ARBA" id="ARBA00023136"/>
    </source>
</evidence>
<evidence type="ECO:0000256" key="5">
    <source>
        <dbReference type="SAM" id="MobiDB-lite"/>
    </source>
</evidence>
<evidence type="ECO:0000313" key="8">
    <source>
        <dbReference type="EMBL" id="KIM88869.1"/>
    </source>
</evidence>
<dbReference type="Pfam" id="PF07690">
    <property type="entry name" value="MFS_1"/>
    <property type="match status" value="1"/>
</dbReference>
<name>A0A0C3GAW0_PILCF</name>
<reference evidence="8 9" key="1">
    <citation type="submission" date="2014-04" db="EMBL/GenBank/DDBJ databases">
        <authorList>
            <consortium name="DOE Joint Genome Institute"/>
            <person name="Kuo A."/>
            <person name="Tarkka M."/>
            <person name="Buscot F."/>
            <person name="Kohler A."/>
            <person name="Nagy L.G."/>
            <person name="Floudas D."/>
            <person name="Copeland A."/>
            <person name="Barry K.W."/>
            <person name="Cichocki N."/>
            <person name="Veneault-Fourrey C."/>
            <person name="LaButti K."/>
            <person name="Lindquist E.A."/>
            <person name="Lipzen A."/>
            <person name="Lundell T."/>
            <person name="Morin E."/>
            <person name="Murat C."/>
            <person name="Sun H."/>
            <person name="Tunlid A."/>
            <person name="Henrissat B."/>
            <person name="Grigoriev I.V."/>
            <person name="Hibbett D.S."/>
            <person name="Martin F."/>
            <person name="Nordberg H.P."/>
            <person name="Cantor M.N."/>
            <person name="Hua S.X."/>
        </authorList>
    </citation>
    <scope>NUCLEOTIDE SEQUENCE [LARGE SCALE GENOMIC DNA]</scope>
    <source>
        <strain evidence="8 9">F 1598</strain>
    </source>
</reference>
<feature type="transmembrane region" description="Helical" evidence="6">
    <location>
        <begin position="368"/>
        <end position="388"/>
    </location>
</feature>
<dbReference type="PANTHER" id="PTHR23501:SF198">
    <property type="entry name" value="AZOLE RESISTANCE PROTEIN 1-RELATED"/>
    <property type="match status" value="1"/>
</dbReference>
<keyword evidence="4 6" id="KW-0472">Membrane</keyword>
<dbReference type="InterPro" id="IPR036259">
    <property type="entry name" value="MFS_trans_sf"/>
</dbReference>
<dbReference type="PANTHER" id="PTHR23501">
    <property type="entry name" value="MAJOR FACILITATOR SUPERFAMILY"/>
    <property type="match status" value="1"/>
</dbReference>
<evidence type="ECO:0000256" key="3">
    <source>
        <dbReference type="ARBA" id="ARBA00022989"/>
    </source>
</evidence>
<evidence type="ECO:0000256" key="1">
    <source>
        <dbReference type="ARBA" id="ARBA00004141"/>
    </source>
</evidence>
<comment type="subcellular location">
    <subcellularLocation>
        <location evidence="1">Membrane</location>
        <topology evidence="1">Multi-pass membrane protein</topology>
    </subcellularLocation>
</comment>
<feature type="transmembrane region" description="Helical" evidence="6">
    <location>
        <begin position="429"/>
        <end position="447"/>
    </location>
</feature>
<dbReference type="Gene3D" id="1.20.1250.20">
    <property type="entry name" value="MFS general substrate transporter like domains"/>
    <property type="match status" value="2"/>
</dbReference>
<feature type="transmembrane region" description="Helical" evidence="6">
    <location>
        <begin position="328"/>
        <end position="347"/>
    </location>
</feature>
<dbReference type="InterPro" id="IPR011701">
    <property type="entry name" value="MFS"/>
</dbReference>
<dbReference type="OrthoDB" id="10021397at2759"/>